<proteinExistence type="predicted"/>
<accession>A0AAI9ED37</accession>
<reference evidence="2" key="1">
    <citation type="submission" date="2023-11" db="EMBL/GenBank/DDBJ databases">
        <authorList>
            <person name="Alioto T."/>
            <person name="Alioto T."/>
            <person name="Gomez Garrido J."/>
        </authorList>
    </citation>
    <scope>NUCLEOTIDE SEQUENCE</scope>
</reference>
<dbReference type="Proteomes" id="UP001296104">
    <property type="component" value="Unassembled WGS sequence"/>
</dbReference>
<evidence type="ECO:0000256" key="1">
    <source>
        <dbReference type="SAM" id="MobiDB-lite"/>
    </source>
</evidence>
<comment type="caution">
    <text evidence="2">The sequence shown here is derived from an EMBL/GenBank/DDBJ whole genome shotgun (WGS) entry which is preliminary data.</text>
</comment>
<keyword evidence="3" id="KW-1185">Reference proteome</keyword>
<organism evidence="2 3">
    <name type="scientific">Lecanosticta acicola</name>
    <dbReference type="NCBI Taxonomy" id="111012"/>
    <lineage>
        <taxon>Eukaryota</taxon>
        <taxon>Fungi</taxon>
        <taxon>Dikarya</taxon>
        <taxon>Ascomycota</taxon>
        <taxon>Pezizomycotina</taxon>
        <taxon>Dothideomycetes</taxon>
        <taxon>Dothideomycetidae</taxon>
        <taxon>Mycosphaerellales</taxon>
        <taxon>Mycosphaerellaceae</taxon>
        <taxon>Lecanosticta</taxon>
    </lineage>
</organism>
<protein>
    <submittedName>
        <fullName evidence="2">Uncharacterized protein</fullName>
    </submittedName>
</protein>
<gene>
    <name evidence="2" type="ORF">LECACI_7A008764</name>
</gene>
<feature type="region of interest" description="Disordered" evidence="1">
    <location>
        <begin position="99"/>
        <end position="129"/>
    </location>
</feature>
<evidence type="ECO:0000313" key="2">
    <source>
        <dbReference type="EMBL" id="CAK4033606.1"/>
    </source>
</evidence>
<dbReference type="AlphaFoldDB" id="A0AAI9ED37"/>
<dbReference type="EMBL" id="CAVMBE010000089">
    <property type="protein sequence ID" value="CAK4033606.1"/>
    <property type="molecule type" value="Genomic_DNA"/>
</dbReference>
<evidence type="ECO:0000313" key="3">
    <source>
        <dbReference type="Proteomes" id="UP001296104"/>
    </source>
</evidence>
<name>A0AAI9ED37_9PEZI</name>
<feature type="compositionally biased region" description="Polar residues" evidence="1">
    <location>
        <begin position="112"/>
        <end position="125"/>
    </location>
</feature>
<sequence>MSQDTAFTKTFNGRLQAQRIMTEFTNTSTTNTNNPISDTIDTAAPDAVTVPDMRDNFSDEFNELRQAALQNLDNGNFNAVKSIRDHVAQIAKQMMQSDDGLDNLLSKPPGKKSTTCEPPSKTNKWQTDRHASFNIKY</sequence>